<protein>
    <submittedName>
        <fullName evidence="1">Uncharacterized protein</fullName>
    </submittedName>
</protein>
<accession>A0A8J3IWD5</accession>
<dbReference type="EMBL" id="BNJK01000001">
    <property type="protein sequence ID" value="GHO96546.1"/>
    <property type="molecule type" value="Genomic_DNA"/>
</dbReference>
<organism evidence="1 2">
    <name type="scientific">Reticulibacter mediterranei</name>
    <dbReference type="NCBI Taxonomy" id="2778369"/>
    <lineage>
        <taxon>Bacteria</taxon>
        <taxon>Bacillati</taxon>
        <taxon>Chloroflexota</taxon>
        <taxon>Ktedonobacteria</taxon>
        <taxon>Ktedonobacterales</taxon>
        <taxon>Reticulibacteraceae</taxon>
        <taxon>Reticulibacter</taxon>
    </lineage>
</organism>
<evidence type="ECO:0000313" key="1">
    <source>
        <dbReference type="EMBL" id="GHO96546.1"/>
    </source>
</evidence>
<keyword evidence="2" id="KW-1185">Reference proteome</keyword>
<comment type="caution">
    <text evidence="1">The sequence shown here is derived from an EMBL/GenBank/DDBJ whole genome shotgun (WGS) entry which is preliminary data.</text>
</comment>
<sequence length="118" mass="13791">MPIYTVYHANDLFAAYQHVSTHKPLEREQYHPVAAVEAEALEAVFQLTNSIEQPRWYHRAVTPVPGAVPTRSTSVGDVVVQGRKVWIVDRFGFTETRWVTRSWLPRLFSWMHREEVTR</sequence>
<proteinExistence type="predicted"/>
<dbReference type="Proteomes" id="UP000597444">
    <property type="component" value="Unassembled WGS sequence"/>
</dbReference>
<dbReference type="RefSeq" id="WP_220207166.1">
    <property type="nucleotide sequence ID" value="NZ_BNJK01000001.1"/>
</dbReference>
<evidence type="ECO:0000313" key="2">
    <source>
        <dbReference type="Proteomes" id="UP000597444"/>
    </source>
</evidence>
<gene>
    <name evidence="1" type="ORF">KSF_065940</name>
</gene>
<name>A0A8J3IWD5_9CHLR</name>
<reference evidence="1" key="1">
    <citation type="submission" date="2020-10" db="EMBL/GenBank/DDBJ databases">
        <title>Taxonomic study of unclassified bacteria belonging to the class Ktedonobacteria.</title>
        <authorList>
            <person name="Yabe S."/>
            <person name="Wang C.M."/>
            <person name="Zheng Y."/>
            <person name="Sakai Y."/>
            <person name="Cavaletti L."/>
            <person name="Monciardini P."/>
            <person name="Donadio S."/>
        </authorList>
    </citation>
    <scope>NUCLEOTIDE SEQUENCE</scope>
    <source>
        <strain evidence="1">ID150040</strain>
    </source>
</reference>
<dbReference type="AlphaFoldDB" id="A0A8J3IWD5"/>